<name>A0A401SHD4_CHIPU</name>
<evidence type="ECO:0000256" key="3">
    <source>
        <dbReference type="ARBA" id="ARBA00022475"/>
    </source>
</evidence>
<keyword evidence="7 12" id="KW-0106">Calcium</keyword>
<evidence type="ECO:0000313" key="16">
    <source>
        <dbReference type="Proteomes" id="UP000287033"/>
    </source>
</evidence>
<keyword evidence="11" id="KW-0325">Glycoprotein</keyword>
<feature type="domain" description="Cadherin" evidence="14">
    <location>
        <begin position="242"/>
        <end position="349"/>
    </location>
</feature>
<keyword evidence="16" id="KW-1185">Reference proteome</keyword>
<feature type="transmembrane region" description="Helical" evidence="13">
    <location>
        <begin position="688"/>
        <end position="710"/>
    </location>
</feature>
<organism evidence="15 16">
    <name type="scientific">Chiloscyllium punctatum</name>
    <name type="common">Brownbanded bambooshark</name>
    <name type="synonym">Hemiscyllium punctatum</name>
    <dbReference type="NCBI Taxonomy" id="137246"/>
    <lineage>
        <taxon>Eukaryota</taxon>
        <taxon>Metazoa</taxon>
        <taxon>Chordata</taxon>
        <taxon>Craniata</taxon>
        <taxon>Vertebrata</taxon>
        <taxon>Chondrichthyes</taxon>
        <taxon>Elasmobranchii</taxon>
        <taxon>Galeomorphii</taxon>
        <taxon>Galeoidea</taxon>
        <taxon>Orectolobiformes</taxon>
        <taxon>Hemiscylliidae</taxon>
        <taxon>Chiloscyllium</taxon>
    </lineage>
</organism>
<evidence type="ECO:0000256" key="9">
    <source>
        <dbReference type="ARBA" id="ARBA00022989"/>
    </source>
</evidence>
<evidence type="ECO:0000256" key="7">
    <source>
        <dbReference type="ARBA" id="ARBA00022837"/>
    </source>
</evidence>
<keyword evidence="4 13" id="KW-0812">Transmembrane</keyword>
<dbReference type="FunFam" id="2.60.40.60:FF:000129">
    <property type="entry name" value="protocadherin alpha-C2 isoform X1"/>
    <property type="match status" value="1"/>
</dbReference>
<dbReference type="InterPro" id="IPR020894">
    <property type="entry name" value="Cadherin_CS"/>
</dbReference>
<dbReference type="AlphaFoldDB" id="A0A401SHD4"/>
<gene>
    <name evidence="15" type="ORF">chiPu_0008278</name>
</gene>
<dbReference type="GO" id="GO:0007156">
    <property type="term" value="P:homophilic cell adhesion via plasma membrane adhesion molecules"/>
    <property type="evidence" value="ECO:0007669"/>
    <property type="project" value="InterPro"/>
</dbReference>
<accession>A0A401SHD4</accession>
<sequence>MAFLRKYRVPRWACIYLIYVHLTSSVFGNIRYSIPEELELGAFVGNIAEDLGLDVKQMSERRFRIASENKGQYLTVNFKTGILHVKEKIDREQLCEQSLSCILMLQAVIENPLKIYRIEVTILDTNDNAPVFQRQEVNLEISEMTALGTAFPLQSAVDPDAGTNSVHSYQLSPNQYFTLKSQLDGRQNGIPELVLQRHLDREAEPNFGLMLTAFDGGNPRKFGTMQIKINVVDANDNAPVCQQDIYQITISENIPKDTLIVKVTATDMDESLNGEVIYSFSDHTPVKTREVFSIDSMTGEIRVAGTLDFEESDRYQISVQAKDKGSHPLEVHCNVLVTITDINDNSPEIILITTTKTIAENVSQDTVIAVLRIVDRDSKNAEDVSCRISRTIPFKLITSFDNYYALVTHGDIDREIVPEYNITITCTDNGSPPLSATETIQLQVSDINDNAPRFTQPSFVMHAAENNVIGTSIGSVTAFDPDSNQNAELSFSILHNLIHNLPVSTLVSINTVNGVIFAEQSFEQITSFEVRVKVTDAGAPPLSSTVTVNVIVVDQNDNAPVIVSPLPVKGNAIEETIPRSADPGYLVTKVTATDADSGMNAKLSYKIHQSSDESLFTIAQETGELWTIRHFTRKDSIHKKVVILVMDYGTPSLSSTVNIDVYVQDKTENASNTGMLGTIGQWKTDFKFFLMILFGATSFVLLLAIAFLSFKVCSDRYETNKVFCCWNASCFSQRNSLQGIEKASVNLQIAPKCTQAYESENLPRQFRYDPVMNDLLFLKLHDSAASMIDHKTGTCIAAKHEKTLISTNKETNYEVRGLLLNIFWAFKVKILTRTKKVHL</sequence>
<dbReference type="Pfam" id="PF08266">
    <property type="entry name" value="Cadherin_2"/>
    <property type="match status" value="1"/>
</dbReference>
<dbReference type="SUPFAM" id="SSF49313">
    <property type="entry name" value="Cadherin-like"/>
    <property type="match status" value="6"/>
</dbReference>
<keyword evidence="8" id="KW-0130">Cell adhesion</keyword>
<dbReference type="STRING" id="137246.A0A401SHD4"/>
<evidence type="ECO:0000256" key="5">
    <source>
        <dbReference type="ARBA" id="ARBA00022729"/>
    </source>
</evidence>
<evidence type="ECO:0000256" key="1">
    <source>
        <dbReference type="ARBA" id="ARBA00003436"/>
    </source>
</evidence>
<dbReference type="PANTHER" id="PTHR24028:SF236">
    <property type="entry name" value="PROTOCADHERIN GAMMA-C3"/>
    <property type="match status" value="1"/>
</dbReference>
<evidence type="ECO:0000256" key="13">
    <source>
        <dbReference type="SAM" id="Phobius"/>
    </source>
</evidence>
<feature type="domain" description="Cadherin" evidence="14">
    <location>
        <begin position="455"/>
        <end position="562"/>
    </location>
</feature>
<dbReference type="PROSITE" id="PS00232">
    <property type="entry name" value="CADHERIN_1"/>
    <property type="match status" value="3"/>
</dbReference>
<dbReference type="FunFam" id="2.60.40.60:FF:000002">
    <property type="entry name" value="Protocadherin alpha 2"/>
    <property type="match status" value="1"/>
</dbReference>
<dbReference type="FunFam" id="2.60.40.60:FF:000001">
    <property type="entry name" value="Protocadherin alpha 2"/>
    <property type="match status" value="1"/>
</dbReference>
<evidence type="ECO:0000256" key="12">
    <source>
        <dbReference type="PROSITE-ProRule" id="PRU00043"/>
    </source>
</evidence>
<evidence type="ECO:0000256" key="11">
    <source>
        <dbReference type="ARBA" id="ARBA00023180"/>
    </source>
</evidence>
<reference evidence="15 16" key="1">
    <citation type="journal article" date="2018" name="Nat. Ecol. Evol.">
        <title>Shark genomes provide insights into elasmobranch evolution and the origin of vertebrates.</title>
        <authorList>
            <person name="Hara Y"/>
            <person name="Yamaguchi K"/>
            <person name="Onimaru K"/>
            <person name="Kadota M"/>
            <person name="Koyanagi M"/>
            <person name="Keeley SD"/>
            <person name="Tatsumi K"/>
            <person name="Tanaka K"/>
            <person name="Motone F"/>
            <person name="Kageyama Y"/>
            <person name="Nozu R"/>
            <person name="Adachi N"/>
            <person name="Nishimura O"/>
            <person name="Nakagawa R"/>
            <person name="Tanegashima C"/>
            <person name="Kiyatake I"/>
            <person name="Matsumoto R"/>
            <person name="Murakumo K"/>
            <person name="Nishida K"/>
            <person name="Terakita A"/>
            <person name="Kuratani S"/>
            <person name="Sato K"/>
            <person name="Hyodo S Kuraku.S."/>
        </authorList>
    </citation>
    <scope>NUCLEOTIDE SEQUENCE [LARGE SCALE GENOMIC DNA]</scope>
</reference>
<dbReference type="InterPro" id="IPR015919">
    <property type="entry name" value="Cadherin-like_sf"/>
</dbReference>
<keyword evidence="5" id="KW-0732">Signal</keyword>
<feature type="transmembrane region" description="Helical" evidence="13">
    <location>
        <begin position="12"/>
        <end position="30"/>
    </location>
</feature>
<keyword evidence="3" id="KW-1003">Cell membrane</keyword>
<feature type="domain" description="Cadherin" evidence="14">
    <location>
        <begin position="569"/>
        <end position="673"/>
    </location>
</feature>
<keyword evidence="6" id="KW-0677">Repeat</keyword>
<dbReference type="GO" id="GO:0005886">
    <property type="term" value="C:plasma membrane"/>
    <property type="evidence" value="ECO:0007669"/>
    <property type="project" value="UniProtKB-SubCell"/>
</dbReference>
<dbReference type="GO" id="GO:0005509">
    <property type="term" value="F:calcium ion binding"/>
    <property type="evidence" value="ECO:0007669"/>
    <property type="project" value="UniProtKB-UniRule"/>
</dbReference>
<evidence type="ECO:0000256" key="6">
    <source>
        <dbReference type="ARBA" id="ARBA00022737"/>
    </source>
</evidence>
<dbReference type="InterPro" id="IPR013164">
    <property type="entry name" value="Cadherin_N"/>
</dbReference>
<dbReference type="PANTHER" id="PTHR24028">
    <property type="entry name" value="CADHERIN-87A"/>
    <property type="match status" value="1"/>
</dbReference>
<comment type="subcellular location">
    <subcellularLocation>
        <location evidence="2">Cell membrane</location>
        <topology evidence="2">Single-pass type I membrane protein</topology>
    </subcellularLocation>
</comment>
<comment type="caution">
    <text evidence="15">The sequence shown here is derived from an EMBL/GenBank/DDBJ whole genome shotgun (WGS) entry which is preliminary data.</text>
</comment>
<dbReference type="FunFam" id="2.60.40.60:FF:000006">
    <property type="entry name" value="Protocadherin alpha 2"/>
    <property type="match status" value="1"/>
</dbReference>
<comment type="function">
    <text evidence="1">Potential calcium-dependent cell-adhesion protein. May be involved in the establishment and maintenance of specific neuronal connections in the brain.</text>
</comment>
<dbReference type="Pfam" id="PF00028">
    <property type="entry name" value="Cadherin"/>
    <property type="match status" value="5"/>
</dbReference>
<dbReference type="FunFam" id="2.60.40.60:FF:000007">
    <property type="entry name" value="Protocadherin alpha 2"/>
    <property type="match status" value="1"/>
</dbReference>
<dbReference type="FunFam" id="2.60.40.60:FF:000004">
    <property type="entry name" value="Protocadherin 1 gamma 2"/>
    <property type="match status" value="1"/>
</dbReference>
<evidence type="ECO:0000256" key="10">
    <source>
        <dbReference type="ARBA" id="ARBA00023136"/>
    </source>
</evidence>
<feature type="domain" description="Cadherin" evidence="14">
    <location>
        <begin position="357"/>
        <end position="454"/>
    </location>
</feature>
<evidence type="ECO:0000256" key="8">
    <source>
        <dbReference type="ARBA" id="ARBA00022889"/>
    </source>
</evidence>
<dbReference type="Proteomes" id="UP000287033">
    <property type="component" value="Unassembled WGS sequence"/>
</dbReference>
<protein>
    <recommendedName>
        <fullName evidence="14">Cadherin domain-containing protein</fullName>
    </recommendedName>
</protein>
<dbReference type="InterPro" id="IPR050174">
    <property type="entry name" value="Protocadherin/Cadherin-CA"/>
</dbReference>
<feature type="domain" description="Cadherin" evidence="14">
    <location>
        <begin position="33"/>
        <end position="132"/>
    </location>
</feature>
<dbReference type="InterPro" id="IPR002126">
    <property type="entry name" value="Cadherin-like_dom"/>
</dbReference>
<dbReference type="EMBL" id="BEZZ01000269">
    <property type="protein sequence ID" value="GCC29836.1"/>
    <property type="molecule type" value="Genomic_DNA"/>
</dbReference>
<dbReference type="OrthoDB" id="6252479at2759"/>
<evidence type="ECO:0000256" key="2">
    <source>
        <dbReference type="ARBA" id="ARBA00004251"/>
    </source>
</evidence>
<keyword evidence="9 13" id="KW-1133">Transmembrane helix</keyword>
<dbReference type="CDD" id="cd11304">
    <property type="entry name" value="Cadherin_repeat"/>
    <property type="match status" value="5"/>
</dbReference>
<dbReference type="SMART" id="SM00112">
    <property type="entry name" value="CA"/>
    <property type="match status" value="6"/>
</dbReference>
<proteinExistence type="predicted"/>
<dbReference type="Gene3D" id="2.60.40.60">
    <property type="entry name" value="Cadherins"/>
    <property type="match status" value="6"/>
</dbReference>
<evidence type="ECO:0000259" key="14">
    <source>
        <dbReference type="PROSITE" id="PS50268"/>
    </source>
</evidence>
<dbReference type="PRINTS" id="PR00205">
    <property type="entry name" value="CADHERIN"/>
</dbReference>
<dbReference type="PROSITE" id="PS50268">
    <property type="entry name" value="CADHERIN_2"/>
    <property type="match status" value="6"/>
</dbReference>
<evidence type="ECO:0000256" key="4">
    <source>
        <dbReference type="ARBA" id="ARBA00022692"/>
    </source>
</evidence>
<keyword evidence="10 13" id="KW-0472">Membrane</keyword>
<evidence type="ECO:0000313" key="15">
    <source>
        <dbReference type="EMBL" id="GCC29836.1"/>
    </source>
</evidence>
<feature type="domain" description="Cadherin" evidence="14">
    <location>
        <begin position="133"/>
        <end position="241"/>
    </location>
</feature>
<dbReference type="OMA" id="NPYFRIC"/>